<comment type="caution">
    <text evidence="3">The sequence shown here is derived from an EMBL/GenBank/DDBJ whole genome shotgun (WGS) entry which is preliminary data.</text>
</comment>
<dbReference type="Gene3D" id="3.40.50.450">
    <property type="match status" value="1"/>
</dbReference>
<dbReference type="InterPro" id="IPR003488">
    <property type="entry name" value="DprA"/>
</dbReference>
<protein>
    <submittedName>
        <fullName evidence="3">DNA-processing protein DprA</fullName>
    </submittedName>
</protein>
<accession>A0ABW0ZIB7</accession>
<evidence type="ECO:0000313" key="4">
    <source>
        <dbReference type="Proteomes" id="UP001596072"/>
    </source>
</evidence>
<dbReference type="EMBL" id="JBHSNS010000005">
    <property type="protein sequence ID" value="MFC5729803.1"/>
    <property type="molecule type" value="Genomic_DNA"/>
</dbReference>
<dbReference type="Pfam" id="PF02481">
    <property type="entry name" value="DNA_processg_A"/>
    <property type="match status" value="1"/>
</dbReference>
<organism evidence="3 4">
    <name type="scientific">Nocardioides vastitatis</name>
    <dbReference type="NCBI Taxonomy" id="2568655"/>
    <lineage>
        <taxon>Bacteria</taxon>
        <taxon>Bacillati</taxon>
        <taxon>Actinomycetota</taxon>
        <taxon>Actinomycetes</taxon>
        <taxon>Propionibacteriales</taxon>
        <taxon>Nocardioidaceae</taxon>
        <taxon>Nocardioides</taxon>
    </lineage>
</organism>
<evidence type="ECO:0000259" key="2">
    <source>
        <dbReference type="Pfam" id="PF02481"/>
    </source>
</evidence>
<dbReference type="PANTHER" id="PTHR43022:SF1">
    <property type="entry name" value="PROTEIN SMF"/>
    <property type="match status" value="1"/>
</dbReference>
<keyword evidence="4" id="KW-1185">Reference proteome</keyword>
<dbReference type="InterPro" id="IPR057666">
    <property type="entry name" value="DrpA_SLOG"/>
</dbReference>
<dbReference type="Proteomes" id="UP001596072">
    <property type="component" value="Unassembled WGS sequence"/>
</dbReference>
<dbReference type="NCBIfam" id="TIGR00732">
    <property type="entry name" value="dprA"/>
    <property type="match status" value="1"/>
</dbReference>
<comment type="similarity">
    <text evidence="1">Belongs to the DprA/Smf family.</text>
</comment>
<gene>
    <name evidence="3" type="primary">dprA</name>
    <name evidence="3" type="ORF">ACFPQB_12825</name>
</gene>
<evidence type="ECO:0000313" key="3">
    <source>
        <dbReference type="EMBL" id="MFC5729803.1"/>
    </source>
</evidence>
<dbReference type="SUPFAM" id="SSF102405">
    <property type="entry name" value="MCP/YpsA-like"/>
    <property type="match status" value="1"/>
</dbReference>
<proteinExistence type="inferred from homology"/>
<name>A0ABW0ZIB7_9ACTN</name>
<dbReference type="PANTHER" id="PTHR43022">
    <property type="entry name" value="PROTEIN SMF"/>
    <property type="match status" value="1"/>
</dbReference>
<reference evidence="4" key="1">
    <citation type="journal article" date="2019" name="Int. J. Syst. Evol. Microbiol.">
        <title>The Global Catalogue of Microorganisms (GCM) 10K type strain sequencing project: providing services to taxonomists for standard genome sequencing and annotation.</title>
        <authorList>
            <consortium name="The Broad Institute Genomics Platform"/>
            <consortium name="The Broad Institute Genome Sequencing Center for Infectious Disease"/>
            <person name="Wu L."/>
            <person name="Ma J."/>
        </authorList>
    </citation>
    <scope>NUCLEOTIDE SEQUENCE [LARGE SCALE GENOMIC DNA]</scope>
    <source>
        <strain evidence="4">YIM 94188</strain>
    </source>
</reference>
<feature type="domain" description="Smf/DprA SLOG" evidence="2">
    <location>
        <begin position="85"/>
        <end position="303"/>
    </location>
</feature>
<evidence type="ECO:0000256" key="1">
    <source>
        <dbReference type="ARBA" id="ARBA00006525"/>
    </source>
</evidence>
<sequence length="386" mass="40804">MTQTATSRPRASEAERLARATISIVAEPGDYTFLGLTSELGALRFLEALQEHPDHHHQLRAAAARLESVDAERELDRAESLGIRFVVPGDAEWPTQLEELHAAGTVQERGGTPVGLWVRGPLRLDRLTGSLAVVGSRSSTTYGDRVAGDLAAVVGEAGRAVISGGAFGIDYAAHRGALSVGAVTVAVLACGADRIYPTAHRDLLRHLGRHYAVISEAPPGASPFRVRFLARNRIIAALARGTVVVEAAARSGALNTSNWAQRLNRVVMGTPGPLTSVASVGVHQLIRSGAASLVTGGPDVLELLGAAGEHLVEEPRGPERPRDALPVRRRQVLDAVPVSEPASTASVALVAGLGVVEVHQVLVRLEEGGLVEQVRTGWRLTERGRE</sequence>
<dbReference type="RefSeq" id="WP_136434088.1">
    <property type="nucleotide sequence ID" value="NZ_JBHSNS010000005.1"/>
</dbReference>